<dbReference type="AlphaFoldDB" id="A0A1H9WZX3"/>
<name>A0A1H9WZX3_BUTFI</name>
<dbReference type="Pfam" id="PF02810">
    <property type="entry name" value="SEC-C"/>
    <property type="match status" value="1"/>
</dbReference>
<dbReference type="SUPFAM" id="SSF103642">
    <property type="entry name" value="Sec-C motif"/>
    <property type="match status" value="1"/>
</dbReference>
<gene>
    <name evidence="1" type="ORF">SAMN04487884_13819</name>
</gene>
<dbReference type="InterPro" id="IPR004027">
    <property type="entry name" value="SEC_C_motif"/>
</dbReference>
<evidence type="ECO:0000313" key="2">
    <source>
        <dbReference type="Proteomes" id="UP000182584"/>
    </source>
</evidence>
<accession>A0A1H9WZX3</accession>
<evidence type="ECO:0000313" key="1">
    <source>
        <dbReference type="EMBL" id="SES39460.1"/>
    </source>
</evidence>
<reference evidence="1 2" key="1">
    <citation type="submission" date="2016-10" db="EMBL/GenBank/DDBJ databases">
        <authorList>
            <person name="de Groot N.N."/>
        </authorList>
    </citation>
    <scope>NUCLEOTIDE SEQUENCE [LARGE SCALE GENOMIC DNA]</scope>
    <source>
        <strain evidence="1 2">AR40</strain>
    </source>
</reference>
<dbReference type="Gene3D" id="3.10.450.50">
    <property type="match status" value="1"/>
</dbReference>
<dbReference type="EMBL" id="FOGJ01000038">
    <property type="protein sequence ID" value="SES39460.1"/>
    <property type="molecule type" value="Genomic_DNA"/>
</dbReference>
<protein>
    <submittedName>
        <fullName evidence="1">SEC-C motif-containing protein</fullName>
    </submittedName>
</protein>
<sequence length="289" mass="34263">MSFASEIRRHFGKEDESGIKKLQEDIRKIYKDINDEKKSDCISDIEKVCEDLNEIYMDEDNENMVIETIRSLSFYQNLPWFREAFKRLLSFLEEDYYLRTDAMRNVLDSGWASNESYALSEDDKADPFIKKLLPDIVEEFYLDLPEDVLEDELLNLKRDAFIKRFFLGRYIYRNPDCLKILQDKYQYLYKVLEKEIQLIKDRPGSYEKKLVEDILRISQKIADAEGIRTYSSISTLQESLIDTYYKNLIAEYPNEADDLRDERSKWLKIRGNDTCPCGSGRKFKKCHGA</sequence>
<organism evidence="1 2">
    <name type="scientific">Butyrivibrio fibrisolvens</name>
    <dbReference type="NCBI Taxonomy" id="831"/>
    <lineage>
        <taxon>Bacteria</taxon>
        <taxon>Bacillati</taxon>
        <taxon>Bacillota</taxon>
        <taxon>Clostridia</taxon>
        <taxon>Lachnospirales</taxon>
        <taxon>Lachnospiraceae</taxon>
        <taxon>Butyrivibrio</taxon>
    </lineage>
</organism>
<dbReference type="Proteomes" id="UP000182584">
    <property type="component" value="Unassembled WGS sequence"/>
</dbReference>
<dbReference type="eggNOG" id="ENOG5030KPZ">
    <property type="taxonomic scope" value="Bacteria"/>
</dbReference>
<dbReference type="OrthoDB" id="18359at2"/>
<dbReference type="RefSeq" id="WP_074758765.1">
    <property type="nucleotide sequence ID" value="NZ_FOGJ01000038.1"/>
</dbReference>
<proteinExistence type="predicted"/>